<name>A0A9P6ASD9_9AGAM</name>
<keyword evidence="3" id="KW-1185">Reference proteome</keyword>
<keyword evidence="1" id="KW-0812">Transmembrane</keyword>
<feature type="transmembrane region" description="Helical" evidence="1">
    <location>
        <begin position="81"/>
        <end position="103"/>
    </location>
</feature>
<protein>
    <submittedName>
        <fullName evidence="2">Uncharacterized protein</fullName>
    </submittedName>
</protein>
<evidence type="ECO:0000313" key="3">
    <source>
        <dbReference type="Proteomes" id="UP000886523"/>
    </source>
</evidence>
<reference evidence="2" key="1">
    <citation type="journal article" date="2020" name="Nat. Commun.">
        <title>Large-scale genome sequencing of mycorrhizal fungi provides insights into the early evolution of symbiotic traits.</title>
        <authorList>
            <person name="Miyauchi S."/>
            <person name="Kiss E."/>
            <person name="Kuo A."/>
            <person name="Drula E."/>
            <person name="Kohler A."/>
            <person name="Sanchez-Garcia M."/>
            <person name="Morin E."/>
            <person name="Andreopoulos B."/>
            <person name="Barry K.W."/>
            <person name="Bonito G."/>
            <person name="Buee M."/>
            <person name="Carver A."/>
            <person name="Chen C."/>
            <person name="Cichocki N."/>
            <person name="Clum A."/>
            <person name="Culley D."/>
            <person name="Crous P.W."/>
            <person name="Fauchery L."/>
            <person name="Girlanda M."/>
            <person name="Hayes R.D."/>
            <person name="Keri Z."/>
            <person name="LaButti K."/>
            <person name="Lipzen A."/>
            <person name="Lombard V."/>
            <person name="Magnuson J."/>
            <person name="Maillard F."/>
            <person name="Murat C."/>
            <person name="Nolan M."/>
            <person name="Ohm R.A."/>
            <person name="Pangilinan J."/>
            <person name="Pereira M.F."/>
            <person name="Perotto S."/>
            <person name="Peter M."/>
            <person name="Pfister S."/>
            <person name="Riley R."/>
            <person name="Sitrit Y."/>
            <person name="Stielow J.B."/>
            <person name="Szollosi G."/>
            <person name="Zifcakova L."/>
            <person name="Stursova M."/>
            <person name="Spatafora J.W."/>
            <person name="Tedersoo L."/>
            <person name="Vaario L.M."/>
            <person name="Yamada A."/>
            <person name="Yan M."/>
            <person name="Wang P."/>
            <person name="Xu J."/>
            <person name="Bruns T."/>
            <person name="Baldrian P."/>
            <person name="Vilgalys R."/>
            <person name="Dunand C."/>
            <person name="Henrissat B."/>
            <person name="Grigoriev I.V."/>
            <person name="Hibbett D."/>
            <person name="Nagy L.G."/>
            <person name="Martin F.M."/>
        </authorList>
    </citation>
    <scope>NUCLEOTIDE SEQUENCE</scope>
    <source>
        <strain evidence="2">UP504</strain>
    </source>
</reference>
<accession>A0A9P6ASD9</accession>
<sequence>MFSPALWPMFSPALLPMFSPVLWPMFSPALLPMFSPVLWPMFSPVLLPMFSPVLLPMFSPALANVLTSAESLILNQHCSPLYWFSLLPVLCVSCSSVSFGSTLSSQHIASKLPFASAFNPTARPASTSEHSAEADKEDTVGAIADAKTGTGEEDSEALYDQIVQLVGKKCSHREYTDVFGGLNITPDT</sequence>
<keyword evidence="1" id="KW-1133">Transmembrane helix</keyword>
<dbReference type="Proteomes" id="UP000886523">
    <property type="component" value="Unassembled WGS sequence"/>
</dbReference>
<dbReference type="OrthoDB" id="1685042at2759"/>
<comment type="caution">
    <text evidence="2">The sequence shown here is derived from an EMBL/GenBank/DDBJ whole genome shotgun (WGS) entry which is preliminary data.</text>
</comment>
<gene>
    <name evidence="2" type="ORF">BS47DRAFT_1395691</name>
</gene>
<dbReference type="AlphaFoldDB" id="A0A9P6ASD9"/>
<feature type="transmembrane region" description="Helical" evidence="1">
    <location>
        <begin position="38"/>
        <end position="61"/>
    </location>
</feature>
<proteinExistence type="predicted"/>
<feature type="transmembrane region" description="Helical" evidence="1">
    <location>
        <begin position="6"/>
        <end position="26"/>
    </location>
</feature>
<evidence type="ECO:0000256" key="1">
    <source>
        <dbReference type="SAM" id="Phobius"/>
    </source>
</evidence>
<evidence type="ECO:0000313" key="2">
    <source>
        <dbReference type="EMBL" id="KAF9510809.1"/>
    </source>
</evidence>
<dbReference type="EMBL" id="MU129010">
    <property type="protein sequence ID" value="KAF9510809.1"/>
    <property type="molecule type" value="Genomic_DNA"/>
</dbReference>
<keyword evidence="1" id="KW-0472">Membrane</keyword>
<organism evidence="2 3">
    <name type="scientific">Hydnum rufescens UP504</name>
    <dbReference type="NCBI Taxonomy" id="1448309"/>
    <lineage>
        <taxon>Eukaryota</taxon>
        <taxon>Fungi</taxon>
        <taxon>Dikarya</taxon>
        <taxon>Basidiomycota</taxon>
        <taxon>Agaricomycotina</taxon>
        <taxon>Agaricomycetes</taxon>
        <taxon>Cantharellales</taxon>
        <taxon>Hydnaceae</taxon>
        <taxon>Hydnum</taxon>
    </lineage>
</organism>